<keyword evidence="2" id="KW-1185">Reference proteome</keyword>
<name>A0A5D2D9U6_GOSDA</name>
<organism evidence="1 2">
    <name type="scientific">Gossypium darwinii</name>
    <name type="common">Darwin's cotton</name>
    <name type="synonym">Gossypium barbadense var. darwinii</name>
    <dbReference type="NCBI Taxonomy" id="34276"/>
    <lineage>
        <taxon>Eukaryota</taxon>
        <taxon>Viridiplantae</taxon>
        <taxon>Streptophyta</taxon>
        <taxon>Embryophyta</taxon>
        <taxon>Tracheophyta</taxon>
        <taxon>Spermatophyta</taxon>
        <taxon>Magnoliopsida</taxon>
        <taxon>eudicotyledons</taxon>
        <taxon>Gunneridae</taxon>
        <taxon>Pentapetalae</taxon>
        <taxon>rosids</taxon>
        <taxon>malvids</taxon>
        <taxon>Malvales</taxon>
        <taxon>Malvaceae</taxon>
        <taxon>Malvoideae</taxon>
        <taxon>Gossypium</taxon>
    </lineage>
</organism>
<reference evidence="1 2" key="1">
    <citation type="submission" date="2019-06" db="EMBL/GenBank/DDBJ databases">
        <title>WGS assembly of Gossypium darwinii.</title>
        <authorList>
            <person name="Chen Z.J."/>
            <person name="Sreedasyam A."/>
            <person name="Ando A."/>
            <person name="Song Q."/>
            <person name="De L."/>
            <person name="Hulse-Kemp A."/>
            <person name="Ding M."/>
            <person name="Ye W."/>
            <person name="Kirkbride R."/>
            <person name="Jenkins J."/>
            <person name="Plott C."/>
            <person name="Lovell J."/>
            <person name="Lin Y.-M."/>
            <person name="Vaughn R."/>
            <person name="Liu B."/>
            <person name="Li W."/>
            <person name="Simpson S."/>
            <person name="Scheffler B."/>
            <person name="Saski C."/>
            <person name="Grover C."/>
            <person name="Hu G."/>
            <person name="Conover J."/>
            <person name="Carlson J."/>
            <person name="Shu S."/>
            <person name="Boston L."/>
            <person name="Williams M."/>
            <person name="Peterson D."/>
            <person name="Mcgee K."/>
            <person name="Jones D."/>
            <person name="Wendel J."/>
            <person name="Stelly D."/>
            <person name="Grimwood J."/>
            <person name="Schmutz J."/>
        </authorList>
    </citation>
    <scope>NUCLEOTIDE SEQUENCE [LARGE SCALE GENOMIC DNA]</scope>
    <source>
        <strain evidence="1">1808015.09</strain>
    </source>
</reference>
<dbReference type="Proteomes" id="UP000323506">
    <property type="component" value="Chromosome D03"/>
</dbReference>
<evidence type="ECO:0000313" key="2">
    <source>
        <dbReference type="Proteomes" id="UP000323506"/>
    </source>
</evidence>
<dbReference type="EMBL" id="CM017703">
    <property type="protein sequence ID" value="TYG76996.1"/>
    <property type="molecule type" value="Genomic_DNA"/>
</dbReference>
<evidence type="ECO:0000313" key="1">
    <source>
        <dbReference type="EMBL" id="TYG76996.1"/>
    </source>
</evidence>
<dbReference type="AlphaFoldDB" id="A0A5D2D9U6"/>
<proteinExistence type="predicted"/>
<sequence>MDLATSCPCKELCTGTEGTRRRPISFRPSVALSFPFSSKLPLVSFHHQSSILRLFNQLLLLFSGITILAWSSRIISSSQILHKRVDVHDVPKFVTKLFR</sequence>
<protein>
    <submittedName>
        <fullName evidence="1">Uncharacterized protein</fullName>
    </submittedName>
</protein>
<gene>
    <name evidence="1" type="ORF">ES288_D03G159600v1</name>
</gene>
<accession>A0A5D2D9U6</accession>